<comment type="similarity">
    <text evidence="3">Belongs to the CotF family.</text>
</comment>
<dbReference type="Proteomes" id="UP000625804">
    <property type="component" value="Unassembled WGS sequence"/>
</dbReference>
<feature type="compositionally biased region" description="Polar residues" evidence="4">
    <location>
        <begin position="69"/>
        <end position="83"/>
    </location>
</feature>
<keyword evidence="5" id="KW-0167">Capsid protein</keyword>
<protein>
    <submittedName>
        <fullName evidence="5">Spore coat protein</fullName>
    </submittedName>
</protein>
<dbReference type="AlphaFoldDB" id="A0A8J8GKD1"/>
<dbReference type="Gene3D" id="1.20.1260.10">
    <property type="match status" value="1"/>
</dbReference>
<accession>A0A8J8GKD1</accession>
<name>A0A8J8GKD1_9BACI</name>
<comment type="subcellular location">
    <subcellularLocation>
        <location evidence="2">Spore coat</location>
    </subcellularLocation>
</comment>
<dbReference type="RefSeq" id="WP_173732605.1">
    <property type="nucleotide sequence ID" value="NZ_JABTTE010000045.1"/>
</dbReference>
<reference evidence="5" key="1">
    <citation type="submission" date="2020-06" db="EMBL/GenBank/DDBJ databases">
        <title>A novel thermopfilic bacterium from Erzurum, Turkey.</title>
        <authorList>
            <person name="Adiguzel A."/>
            <person name="Ay H."/>
            <person name="Baltaci M.O."/>
        </authorList>
    </citation>
    <scope>NUCLEOTIDE SEQUENCE</scope>
    <source>
        <strain evidence="5">P2</strain>
    </source>
</reference>
<evidence type="ECO:0000313" key="5">
    <source>
        <dbReference type="EMBL" id="NSL53356.1"/>
    </source>
</evidence>
<comment type="caution">
    <text evidence="5">The sequence shown here is derived from an EMBL/GenBank/DDBJ whole genome shotgun (WGS) entry which is preliminary data.</text>
</comment>
<feature type="region of interest" description="Disordered" evidence="4">
    <location>
        <begin position="69"/>
        <end position="96"/>
    </location>
</feature>
<keyword evidence="6" id="KW-1185">Reference proteome</keyword>
<evidence type="ECO:0000256" key="4">
    <source>
        <dbReference type="SAM" id="MobiDB-lite"/>
    </source>
</evidence>
<proteinExistence type="inferred from homology"/>
<evidence type="ECO:0000256" key="3">
    <source>
        <dbReference type="ARBA" id="ARBA00024344"/>
    </source>
</evidence>
<dbReference type="EMBL" id="JABTTE010000045">
    <property type="protein sequence ID" value="NSL53356.1"/>
    <property type="molecule type" value="Genomic_DNA"/>
</dbReference>
<dbReference type="InterPro" id="IPR012851">
    <property type="entry name" value="Spore_coat_CotF-like"/>
</dbReference>
<dbReference type="GO" id="GO:0030435">
    <property type="term" value="P:sporulation resulting in formation of a cellular spore"/>
    <property type="evidence" value="ECO:0007669"/>
    <property type="project" value="UniProtKB-KW"/>
</dbReference>
<dbReference type="Pfam" id="PF07875">
    <property type="entry name" value="Coat_F"/>
    <property type="match status" value="1"/>
</dbReference>
<dbReference type="PANTHER" id="PTHR39183:SF1">
    <property type="entry name" value="SPORE COAT PROTEIN F-LIKE PROTEIN YHCQ"/>
    <property type="match status" value="1"/>
</dbReference>
<keyword evidence="5" id="KW-0946">Virion</keyword>
<evidence type="ECO:0000313" key="6">
    <source>
        <dbReference type="Proteomes" id="UP000625804"/>
    </source>
</evidence>
<gene>
    <name evidence="5" type="ORF">HR057_16615</name>
</gene>
<dbReference type="InterPro" id="IPR012347">
    <property type="entry name" value="Ferritin-like"/>
</dbReference>
<evidence type="ECO:0000256" key="1">
    <source>
        <dbReference type="ARBA" id="ARBA00022969"/>
    </source>
</evidence>
<sequence>MNQQLGAHELMEVHEVLTNSINKINHFQMLQPYCQDPQLKNILQNQLNFIINEYNSIVNLLNNRTTTGNATVGNTRPNTNFSPTYGLRNPSPVQPNTSINQMDDRDVASAMLGCHKTSATMKMHAALECADPQLRNILIQGAKNCADQAYEIWQYMNSKGYYQVPTLKDMTAETFTNVYQPVSSTINQMNQQNINTNYNMI</sequence>
<evidence type="ECO:0000256" key="2">
    <source>
        <dbReference type="ARBA" id="ARBA00024325"/>
    </source>
</evidence>
<keyword evidence="1" id="KW-0749">Sporulation</keyword>
<dbReference type="PANTHER" id="PTHR39183">
    <property type="entry name" value="SPORE COAT PROTEIN F-LIKE PROTEIN YHCQ"/>
    <property type="match status" value="1"/>
</dbReference>
<organism evidence="5 6">
    <name type="scientific">Calidifontibacillus erzurumensis</name>
    <dbReference type="NCBI Taxonomy" id="2741433"/>
    <lineage>
        <taxon>Bacteria</taxon>
        <taxon>Bacillati</taxon>
        <taxon>Bacillota</taxon>
        <taxon>Bacilli</taxon>
        <taxon>Bacillales</taxon>
        <taxon>Bacillaceae</taxon>
        <taxon>Calidifontibacillus/Schinkia group</taxon>
        <taxon>Calidifontibacillus</taxon>
    </lineage>
</organism>